<evidence type="ECO:0000313" key="3">
    <source>
        <dbReference type="Proteomes" id="UP000255389"/>
    </source>
</evidence>
<accession>A0A378WDU9</accession>
<evidence type="ECO:0000256" key="1">
    <source>
        <dbReference type="SAM" id="MobiDB-lite"/>
    </source>
</evidence>
<feature type="region of interest" description="Disordered" evidence="1">
    <location>
        <begin position="1"/>
        <end position="36"/>
    </location>
</feature>
<dbReference type="EMBL" id="UGQY01000006">
    <property type="protein sequence ID" value="SUA31426.1"/>
    <property type="molecule type" value="Genomic_DNA"/>
</dbReference>
<dbReference type="Proteomes" id="UP000255389">
    <property type="component" value="Unassembled WGS sequence"/>
</dbReference>
<dbReference type="AlphaFoldDB" id="A0A378WDU9"/>
<feature type="compositionally biased region" description="Polar residues" evidence="1">
    <location>
        <begin position="1"/>
        <end position="16"/>
    </location>
</feature>
<gene>
    <name evidence="2" type="ORF">NCTC1542_06780</name>
</gene>
<evidence type="ECO:0008006" key="4">
    <source>
        <dbReference type="Google" id="ProtNLM"/>
    </source>
</evidence>
<protein>
    <recommendedName>
        <fullName evidence="4">DUF1778 domain-containing protein</fullName>
    </recommendedName>
</protein>
<evidence type="ECO:0000313" key="2">
    <source>
        <dbReference type="EMBL" id="SUA31426.1"/>
    </source>
</evidence>
<reference evidence="2 3" key="1">
    <citation type="submission" date="2018-06" db="EMBL/GenBank/DDBJ databases">
        <authorList>
            <consortium name="Pathogen Informatics"/>
            <person name="Doyle S."/>
        </authorList>
    </citation>
    <scope>NUCLEOTIDE SEQUENCE [LARGE SCALE GENOMIC DNA]</scope>
    <source>
        <strain evidence="2 3">NCTC1542</strain>
    </source>
</reference>
<sequence length="81" mass="8942">MHTVSMDNTIAASMVNSGAAPRRKKRSGSETRQRNRQCKLSLLDIEEKVMMRRAAEAGYSNIQQYILAEFVAPQVEAAAAS</sequence>
<proteinExistence type="predicted"/>
<organism evidence="2 3">
    <name type="scientific">Mycolicibacterium fortuitum</name>
    <name type="common">Mycobacterium fortuitum</name>
    <dbReference type="NCBI Taxonomy" id="1766"/>
    <lineage>
        <taxon>Bacteria</taxon>
        <taxon>Bacillati</taxon>
        <taxon>Actinomycetota</taxon>
        <taxon>Actinomycetes</taxon>
        <taxon>Mycobacteriales</taxon>
        <taxon>Mycobacteriaceae</taxon>
        <taxon>Mycolicibacterium</taxon>
    </lineage>
</organism>
<name>A0A378WDU9_MYCFO</name>